<evidence type="ECO:0000256" key="5">
    <source>
        <dbReference type="ARBA" id="ARBA00023002"/>
    </source>
</evidence>
<gene>
    <name evidence="7" type="ORF">BHQ17_20730</name>
</gene>
<proteinExistence type="inferred from homology"/>
<evidence type="ECO:0000313" key="8">
    <source>
        <dbReference type="Proteomes" id="UP000094243"/>
    </source>
</evidence>
<evidence type="ECO:0000259" key="6">
    <source>
        <dbReference type="Pfam" id="PF00441"/>
    </source>
</evidence>
<dbReference type="InterPro" id="IPR036250">
    <property type="entry name" value="AcylCo_DH-like_C"/>
</dbReference>
<dbReference type="OrthoDB" id="8677713at2"/>
<evidence type="ECO:0000256" key="3">
    <source>
        <dbReference type="ARBA" id="ARBA00022630"/>
    </source>
</evidence>
<dbReference type="InterPro" id="IPR037069">
    <property type="entry name" value="AcylCoA_DH/ox_N_sf"/>
</dbReference>
<comment type="cofactor">
    <cofactor evidence="1">
        <name>FAD</name>
        <dbReference type="ChEBI" id="CHEBI:57692"/>
    </cofactor>
</comment>
<comment type="similarity">
    <text evidence="2">Belongs to the acyl-CoA dehydrogenase family.</text>
</comment>
<reference evidence="8" key="1">
    <citation type="submission" date="2016-09" db="EMBL/GenBank/DDBJ databases">
        <authorList>
            <person name="Greninger A.L."/>
            <person name="Jerome K.R."/>
            <person name="Mcnair B."/>
            <person name="Wallis C."/>
            <person name="Fang F."/>
        </authorList>
    </citation>
    <scope>NUCLEOTIDE SEQUENCE [LARGE SCALE GENOMIC DNA]</scope>
    <source>
        <strain evidence="8">M7</strain>
    </source>
</reference>
<dbReference type="InterPro" id="IPR009100">
    <property type="entry name" value="AcylCoA_DH/oxidase_NM_dom_sf"/>
</dbReference>
<feature type="domain" description="Acyl-CoA dehydrogenase/oxidase C-terminal" evidence="6">
    <location>
        <begin position="205"/>
        <end position="333"/>
    </location>
</feature>
<dbReference type="EMBL" id="MIGZ01000147">
    <property type="protein sequence ID" value="ODQ86382.1"/>
    <property type="molecule type" value="Genomic_DNA"/>
</dbReference>
<evidence type="ECO:0000313" key="7">
    <source>
        <dbReference type="EMBL" id="ODQ86382.1"/>
    </source>
</evidence>
<dbReference type="Pfam" id="PF00441">
    <property type="entry name" value="Acyl-CoA_dh_1"/>
    <property type="match status" value="1"/>
</dbReference>
<keyword evidence="5" id="KW-0560">Oxidoreductase</keyword>
<dbReference type="InterPro" id="IPR009075">
    <property type="entry name" value="AcylCo_DH/oxidase_C"/>
</dbReference>
<dbReference type="Gene3D" id="1.20.140.10">
    <property type="entry name" value="Butyryl-CoA Dehydrogenase, subunit A, domain 3"/>
    <property type="match status" value="1"/>
</dbReference>
<evidence type="ECO:0000256" key="2">
    <source>
        <dbReference type="ARBA" id="ARBA00009347"/>
    </source>
</evidence>
<dbReference type="PANTHER" id="PTHR43884:SF20">
    <property type="entry name" value="ACYL-COA DEHYDROGENASE FADE28"/>
    <property type="match status" value="1"/>
</dbReference>
<keyword evidence="4" id="KW-0274">FAD</keyword>
<keyword evidence="3" id="KW-0285">Flavoprotein</keyword>
<dbReference type="Gene3D" id="1.10.540.10">
    <property type="entry name" value="Acyl-CoA dehydrogenase/oxidase, N-terminal domain"/>
    <property type="match status" value="1"/>
</dbReference>
<protein>
    <recommendedName>
        <fullName evidence="6">Acyl-CoA dehydrogenase/oxidase C-terminal domain-containing protein</fullName>
    </recommendedName>
</protein>
<organism evidence="7 8">
    <name type="scientific">Mycolicibacterium holsaticum</name>
    <dbReference type="NCBI Taxonomy" id="152142"/>
    <lineage>
        <taxon>Bacteria</taxon>
        <taxon>Bacillati</taxon>
        <taxon>Actinomycetota</taxon>
        <taxon>Actinomycetes</taxon>
        <taxon>Mycobacteriales</taxon>
        <taxon>Mycobacteriaceae</taxon>
        <taxon>Mycolicibacterium</taxon>
    </lineage>
</organism>
<dbReference type="SUPFAM" id="SSF47203">
    <property type="entry name" value="Acyl-CoA dehydrogenase C-terminal domain-like"/>
    <property type="match status" value="1"/>
</dbReference>
<name>A0A1E3RAI2_9MYCO</name>
<accession>A0A1E3RAI2</accession>
<sequence length="341" mass="34922">MSSDLLEDLRRTTRKALTAGGGDVVDQLDLSGLLLPGDAGGLGMGEQEMVLVGEEIGRHAAPSAFLPSAVLAATLLAGTSEGIELAKALAHCRYAVALAGLDTAGADLSRVVAAAGADGGWLLDGTCWGLTPSGAADGVLAVATTDTGSGLFVVDGAAVTQRAADEFDPGRGLIEMTFDQAQARSLASGAEAAGAIRVAYRRALLAVAAEQLGVARACLAMTVEYAKTRTQFGAAIGSFQAIKHRCAEVLLDTEFADAAIQQAIETGGPDDLALAFIVATRAAVSAAESCIHVHGGIGFTWEHRAHWYLRRARVNATLLGPPGLHRNVIAESVGLAEAGRK</sequence>
<comment type="caution">
    <text evidence="7">The sequence shown here is derived from an EMBL/GenBank/DDBJ whole genome shotgun (WGS) entry which is preliminary data.</text>
</comment>
<evidence type="ECO:0000256" key="4">
    <source>
        <dbReference type="ARBA" id="ARBA00022827"/>
    </source>
</evidence>
<dbReference type="GO" id="GO:0003995">
    <property type="term" value="F:acyl-CoA dehydrogenase activity"/>
    <property type="evidence" value="ECO:0007669"/>
    <property type="project" value="TreeGrafter"/>
</dbReference>
<dbReference type="RefSeq" id="WP_069407000.1">
    <property type="nucleotide sequence ID" value="NZ_MIGZ01000147.1"/>
</dbReference>
<dbReference type="Proteomes" id="UP000094243">
    <property type="component" value="Unassembled WGS sequence"/>
</dbReference>
<dbReference type="SUPFAM" id="SSF56645">
    <property type="entry name" value="Acyl-CoA dehydrogenase NM domain-like"/>
    <property type="match status" value="1"/>
</dbReference>
<keyword evidence="8" id="KW-1185">Reference proteome</keyword>
<dbReference type="GO" id="GO:0050660">
    <property type="term" value="F:flavin adenine dinucleotide binding"/>
    <property type="evidence" value="ECO:0007669"/>
    <property type="project" value="InterPro"/>
</dbReference>
<evidence type="ECO:0000256" key="1">
    <source>
        <dbReference type="ARBA" id="ARBA00001974"/>
    </source>
</evidence>
<dbReference type="AlphaFoldDB" id="A0A1E3RAI2"/>
<dbReference type="PANTHER" id="PTHR43884">
    <property type="entry name" value="ACYL-COA DEHYDROGENASE"/>
    <property type="match status" value="1"/>
</dbReference>